<dbReference type="Proteomes" id="UP000814128">
    <property type="component" value="Unassembled WGS sequence"/>
</dbReference>
<reference evidence="1" key="1">
    <citation type="submission" date="2021-02" db="EMBL/GenBank/DDBJ databases">
        <authorList>
            <consortium name="DOE Joint Genome Institute"/>
            <person name="Ahrendt S."/>
            <person name="Looney B.P."/>
            <person name="Miyauchi S."/>
            <person name="Morin E."/>
            <person name="Drula E."/>
            <person name="Courty P.E."/>
            <person name="Chicoki N."/>
            <person name="Fauchery L."/>
            <person name="Kohler A."/>
            <person name="Kuo A."/>
            <person name="Labutti K."/>
            <person name="Pangilinan J."/>
            <person name="Lipzen A."/>
            <person name="Riley R."/>
            <person name="Andreopoulos W."/>
            <person name="He G."/>
            <person name="Johnson J."/>
            <person name="Barry K.W."/>
            <person name="Grigoriev I.V."/>
            <person name="Nagy L."/>
            <person name="Hibbett D."/>
            <person name="Henrissat B."/>
            <person name="Matheny P.B."/>
            <person name="Labbe J."/>
            <person name="Martin F."/>
        </authorList>
    </citation>
    <scope>NUCLEOTIDE SEQUENCE</scope>
    <source>
        <strain evidence="1">EC-137</strain>
    </source>
</reference>
<feature type="non-terminal residue" evidence="1">
    <location>
        <position position="1"/>
    </location>
</feature>
<reference evidence="1" key="2">
    <citation type="journal article" date="2022" name="New Phytol.">
        <title>Evolutionary transition to the ectomycorrhizal habit in the genomes of a hyperdiverse lineage of mushroom-forming fungi.</title>
        <authorList>
            <person name="Looney B."/>
            <person name="Miyauchi S."/>
            <person name="Morin E."/>
            <person name="Drula E."/>
            <person name="Courty P.E."/>
            <person name="Kohler A."/>
            <person name="Kuo A."/>
            <person name="LaButti K."/>
            <person name="Pangilinan J."/>
            <person name="Lipzen A."/>
            <person name="Riley R."/>
            <person name="Andreopoulos W."/>
            <person name="He G."/>
            <person name="Johnson J."/>
            <person name="Nolan M."/>
            <person name="Tritt A."/>
            <person name="Barry K.W."/>
            <person name="Grigoriev I.V."/>
            <person name="Nagy L.G."/>
            <person name="Hibbett D."/>
            <person name="Henrissat B."/>
            <person name="Matheny P.B."/>
            <person name="Labbe J."/>
            <person name="Martin F.M."/>
        </authorList>
    </citation>
    <scope>NUCLEOTIDE SEQUENCE</scope>
    <source>
        <strain evidence="1">EC-137</strain>
    </source>
</reference>
<dbReference type="EMBL" id="MU273487">
    <property type="protein sequence ID" value="KAI0035248.1"/>
    <property type="molecule type" value="Genomic_DNA"/>
</dbReference>
<sequence>PRPPNPFMLFRQDYQTRLKDQVRDSRNVSTIAGEIWRSMDEKAREPYVKLAEQKKAEHKEKYPDYRFQP</sequence>
<feature type="non-terminal residue" evidence="1">
    <location>
        <position position="69"/>
    </location>
</feature>
<protein>
    <submittedName>
        <fullName evidence="1">High mobility group box domain-containing protein</fullName>
    </submittedName>
</protein>
<organism evidence="1 2">
    <name type="scientific">Vararia minispora EC-137</name>
    <dbReference type="NCBI Taxonomy" id="1314806"/>
    <lineage>
        <taxon>Eukaryota</taxon>
        <taxon>Fungi</taxon>
        <taxon>Dikarya</taxon>
        <taxon>Basidiomycota</taxon>
        <taxon>Agaricomycotina</taxon>
        <taxon>Agaricomycetes</taxon>
        <taxon>Russulales</taxon>
        <taxon>Lachnocladiaceae</taxon>
        <taxon>Vararia</taxon>
    </lineage>
</organism>
<accession>A0ACB8QTT3</accession>
<name>A0ACB8QTT3_9AGAM</name>
<evidence type="ECO:0000313" key="1">
    <source>
        <dbReference type="EMBL" id="KAI0035248.1"/>
    </source>
</evidence>
<comment type="caution">
    <text evidence="1">The sequence shown here is derived from an EMBL/GenBank/DDBJ whole genome shotgun (WGS) entry which is preliminary data.</text>
</comment>
<proteinExistence type="predicted"/>
<gene>
    <name evidence="1" type="ORF">K488DRAFT_33296</name>
</gene>
<keyword evidence="2" id="KW-1185">Reference proteome</keyword>
<evidence type="ECO:0000313" key="2">
    <source>
        <dbReference type="Proteomes" id="UP000814128"/>
    </source>
</evidence>